<evidence type="ECO:0000259" key="1">
    <source>
        <dbReference type="Pfam" id="PF00501"/>
    </source>
</evidence>
<protein>
    <submittedName>
        <fullName evidence="3">AMP-binding protein</fullName>
    </submittedName>
</protein>
<dbReference type="InterPro" id="IPR045851">
    <property type="entry name" value="AMP-bd_C_sf"/>
</dbReference>
<comment type="caution">
    <text evidence="3">The sequence shown here is derived from an EMBL/GenBank/DDBJ whole genome shotgun (WGS) entry which is preliminary data.</text>
</comment>
<sequence length="517" mass="55423">MAGHDVNSDRTLRGLLDQWAALRPGEPALVHLRDPAGPAKPGTVTWERLATDVHGLRHRLAGIGVQDGRSVVLALPNSPLTVALWLAIPANGAIVQVIDPDSGLLAVERAFRATEPVAVVAAVSNAGLVADAIARAEVPTRLLVPTDEELWTTACPADLGTAGSEPPSATPDLVAGLLPTSGTSGAPKLVQLTHRNYVMSAERLARNGGYLGTDRHYLCSPFFHTNAQLYLCAPPFVTGGSIAIVPRFSASTWFEAARRTGATIASMVAPPMRMALHRAVGSGRPVDPGPLRAVHYGMTLSSADWQEWDRLVPGIHMRQIYGQTESVTGVLGGSPWELDDRATIGRPFLGVDGVRLVRDDGSDAPDGEPGELWVRGSPGNTLMLGYLDASDATAATLVDGEWLRTGDIMVRHPNGRFEFRGRGMHIIRRGGENISTYALEIDLQACPLVRDVAVTARPDETLDAVVVAHVIPAAGYEERSFRAWCHEHLGRRGVPDEIREHASFPRTGSGRVIVREL</sequence>
<dbReference type="InterPro" id="IPR050237">
    <property type="entry name" value="ATP-dep_AMP-bd_enzyme"/>
</dbReference>
<dbReference type="Gene3D" id="3.40.50.12780">
    <property type="entry name" value="N-terminal domain of ligase-like"/>
    <property type="match status" value="1"/>
</dbReference>
<reference evidence="4" key="1">
    <citation type="journal article" date="2019" name="Int. J. Syst. Evol. Microbiol.">
        <title>The Global Catalogue of Microorganisms (GCM) 10K type strain sequencing project: providing services to taxonomists for standard genome sequencing and annotation.</title>
        <authorList>
            <consortium name="The Broad Institute Genomics Platform"/>
            <consortium name="The Broad Institute Genome Sequencing Center for Infectious Disease"/>
            <person name="Wu L."/>
            <person name="Ma J."/>
        </authorList>
    </citation>
    <scope>NUCLEOTIDE SEQUENCE [LARGE SCALE GENOMIC DNA]</scope>
    <source>
        <strain evidence="4">JCM 18055</strain>
    </source>
</reference>
<dbReference type="Pfam" id="PF00501">
    <property type="entry name" value="AMP-binding"/>
    <property type="match status" value="1"/>
</dbReference>
<name>A0ABP8X8B4_9PSEU</name>
<dbReference type="RefSeq" id="WP_345382688.1">
    <property type="nucleotide sequence ID" value="NZ_BAABIC010000016.1"/>
</dbReference>
<feature type="domain" description="AMP-binding enzyme C-terminal" evidence="2">
    <location>
        <begin position="443"/>
        <end position="510"/>
    </location>
</feature>
<feature type="domain" description="AMP-dependent synthetase/ligase" evidence="1">
    <location>
        <begin position="17"/>
        <end position="387"/>
    </location>
</feature>
<dbReference type="InterPro" id="IPR042099">
    <property type="entry name" value="ANL_N_sf"/>
</dbReference>
<evidence type="ECO:0000313" key="3">
    <source>
        <dbReference type="EMBL" id="GAA4700952.1"/>
    </source>
</evidence>
<evidence type="ECO:0000313" key="4">
    <source>
        <dbReference type="Proteomes" id="UP001500325"/>
    </source>
</evidence>
<dbReference type="PANTHER" id="PTHR43767">
    <property type="entry name" value="LONG-CHAIN-FATTY-ACID--COA LIGASE"/>
    <property type="match status" value="1"/>
</dbReference>
<dbReference type="Proteomes" id="UP001500325">
    <property type="component" value="Unassembled WGS sequence"/>
</dbReference>
<proteinExistence type="predicted"/>
<dbReference type="Gene3D" id="3.30.300.30">
    <property type="match status" value="1"/>
</dbReference>
<dbReference type="InterPro" id="IPR000873">
    <property type="entry name" value="AMP-dep_synth/lig_dom"/>
</dbReference>
<keyword evidence="4" id="KW-1185">Reference proteome</keyword>
<organism evidence="3 4">
    <name type="scientific">Pseudonocardia yuanmonensis</name>
    <dbReference type="NCBI Taxonomy" id="1095914"/>
    <lineage>
        <taxon>Bacteria</taxon>
        <taxon>Bacillati</taxon>
        <taxon>Actinomycetota</taxon>
        <taxon>Actinomycetes</taxon>
        <taxon>Pseudonocardiales</taxon>
        <taxon>Pseudonocardiaceae</taxon>
        <taxon>Pseudonocardia</taxon>
    </lineage>
</organism>
<dbReference type="InterPro" id="IPR025110">
    <property type="entry name" value="AMP-bd_C"/>
</dbReference>
<dbReference type="Pfam" id="PF13193">
    <property type="entry name" value="AMP-binding_C"/>
    <property type="match status" value="1"/>
</dbReference>
<dbReference type="InterPro" id="IPR020845">
    <property type="entry name" value="AMP-binding_CS"/>
</dbReference>
<dbReference type="PROSITE" id="PS00455">
    <property type="entry name" value="AMP_BINDING"/>
    <property type="match status" value="1"/>
</dbReference>
<gene>
    <name evidence="3" type="ORF">GCM10023215_44740</name>
</gene>
<dbReference type="SUPFAM" id="SSF56801">
    <property type="entry name" value="Acetyl-CoA synthetase-like"/>
    <property type="match status" value="1"/>
</dbReference>
<evidence type="ECO:0000259" key="2">
    <source>
        <dbReference type="Pfam" id="PF13193"/>
    </source>
</evidence>
<dbReference type="EMBL" id="BAABIC010000016">
    <property type="protein sequence ID" value="GAA4700952.1"/>
    <property type="molecule type" value="Genomic_DNA"/>
</dbReference>
<dbReference type="PANTHER" id="PTHR43767:SF1">
    <property type="entry name" value="NONRIBOSOMAL PEPTIDE SYNTHASE PES1 (EUROFUNG)-RELATED"/>
    <property type="match status" value="1"/>
</dbReference>
<accession>A0ABP8X8B4</accession>